<name>A0A8H5M0C3_9AGAR</name>
<feature type="compositionally biased region" description="Polar residues" evidence="1">
    <location>
        <begin position="88"/>
        <end position="99"/>
    </location>
</feature>
<comment type="caution">
    <text evidence="2">The sequence shown here is derived from an EMBL/GenBank/DDBJ whole genome shotgun (WGS) entry which is preliminary data.</text>
</comment>
<proteinExistence type="predicted"/>
<protein>
    <submittedName>
        <fullName evidence="2">Uncharacterized protein</fullName>
    </submittedName>
</protein>
<reference evidence="2 3" key="1">
    <citation type="journal article" date="2020" name="ISME J.">
        <title>Uncovering the hidden diversity of litter-decomposition mechanisms in mushroom-forming fungi.</title>
        <authorList>
            <person name="Floudas D."/>
            <person name="Bentzer J."/>
            <person name="Ahren D."/>
            <person name="Johansson T."/>
            <person name="Persson P."/>
            <person name="Tunlid A."/>
        </authorList>
    </citation>
    <scope>NUCLEOTIDE SEQUENCE [LARGE SCALE GENOMIC DNA]</scope>
    <source>
        <strain evidence="2 3">CBS 406.79</strain>
    </source>
</reference>
<evidence type="ECO:0000313" key="2">
    <source>
        <dbReference type="EMBL" id="KAF5376178.1"/>
    </source>
</evidence>
<organism evidence="2 3">
    <name type="scientific">Collybiopsis confluens</name>
    <dbReference type="NCBI Taxonomy" id="2823264"/>
    <lineage>
        <taxon>Eukaryota</taxon>
        <taxon>Fungi</taxon>
        <taxon>Dikarya</taxon>
        <taxon>Basidiomycota</taxon>
        <taxon>Agaricomycotina</taxon>
        <taxon>Agaricomycetes</taxon>
        <taxon>Agaricomycetidae</taxon>
        <taxon>Agaricales</taxon>
        <taxon>Marasmiineae</taxon>
        <taxon>Omphalotaceae</taxon>
        <taxon>Collybiopsis</taxon>
    </lineage>
</organism>
<evidence type="ECO:0000256" key="1">
    <source>
        <dbReference type="SAM" id="MobiDB-lite"/>
    </source>
</evidence>
<evidence type="ECO:0000313" key="3">
    <source>
        <dbReference type="Proteomes" id="UP000518752"/>
    </source>
</evidence>
<sequence length="224" mass="25117">MDEIPLINKKRERLLVPKTELTVNVPVTVMEPGSDSSSSSLDGNLSSLSSRTGTSSSSSSIGDDPRNGVAQRYYPGLGETRTMPRTPAGSTKRQGNQSYPPHTPHTPGEGGEFNHNIHEGQTSCTYPFGPLHNTNDECDDNDDEIEFYDDDYGDYMDDWDERELTREEYMILLEEMRQAAEVSVCEGMMEQLELRDVFEKAVDEMTGVKPDPERGMGVKRRRSI</sequence>
<feature type="compositionally biased region" description="Low complexity" evidence="1">
    <location>
        <begin position="33"/>
        <end position="60"/>
    </location>
</feature>
<feature type="region of interest" description="Disordered" evidence="1">
    <location>
        <begin position="24"/>
        <end position="124"/>
    </location>
</feature>
<dbReference type="AlphaFoldDB" id="A0A8H5M0C3"/>
<dbReference type="Proteomes" id="UP000518752">
    <property type="component" value="Unassembled WGS sequence"/>
</dbReference>
<dbReference type="OrthoDB" id="10580145at2759"/>
<accession>A0A8H5M0C3</accession>
<gene>
    <name evidence="2" type="ORF">D9757_009332</name>
</gene>
<dbReference type="EMBL" id="JAACJN010000092">
    <property type="protein sequence ID" value="KAF5376178.1"/>
    <property type="molecule type" value="Genomic_DNA"/>
</dbReference>
<keyword evidence="3" id="KW-1185">Reference proteome</keyword>